<dbReference type="KEGG" id="ecc:c2676"/>
<dbReference type="HOGENOM" id="CLU_3250673_0_0_6"/>
<dbReference type="AlphaFoldDB" id="A0A0H2V8X5"/>
<dbReference type="Proteomes" id="UP000001410">
    <property type="component" value="Chromosome"/>
</dbReference>
<reference evidence="1 2" key="1">
    <citation type="journal article" date="2002" name="Proc. Natl. Acad. Sci. U.S.A.">
        <title>Extensive mosaic structure revealed by the complete genome sequence of uropathogenic Escherichia coli.</title>
        <authorList>
            <person name="Welch R.A."/>
            <person name="Burland V."/>
            <person name="Plunkett G.III."/>
            <person name="Redford P."/>
            <person name="Roesch P."/>
            <person name="Rasko D."/>
            <person name="Buckles E.L."/>
            <person name="Liou S.R."/>
            <person name="Boutin A."/>
            <person name="Hackett J."/>
            <person name="Stroud D."/>
            <person name="Mayhew G.F."/>
            <person name="Rose D.J."/>
            <person name="Zhou S."/>
            <person name="Schwartz D.C."/>
            <person name="Perna N.T."/>
            <person name="Mobley H.L."/>
            <person name="Donnenberg M.S."/>
            <person name="Blattner F.R."/>
        </authorList>
    </citation>
    <scope>NUCLEOTIDE SEQUENCE [LARGE SCALE GENOMIC DNA]</scope>
    <source>
        <strain evidence="2">CFT073 / ATCC 700928 / UPEC</strain>
    </source>
</reference>
<keyword evidence="2" id="KW-1185">Reference proteome</keyword>
<organism evidence="1 2">
    <name type="scientific">Escherichia coli O6:H1 (strain CFT073 / ATCC 700928 / UPEC)</name>
    <dbReference type="NCBI Taxonomy" id="199310"/>
    <lineage>
        <taxon>Bacteria</taxon>
        <taxon>Pseudomonadati</taxon>
        <taxon>Pseudomonadota</taxon>
        <taxon>Gammaproteobacteria</taxon>
        <taxon>Enterobacterales</taxon>
        <taxon>Enterobacteriaceae</taxon>
        <taxon>Escherichia</taxon>
    </lineage>
</organism>
<evidence type="ECO:0000313" key="1">
    <source>
        <dbReference type="EMBL" id="AAN81132.1"/>
    </source>
</evidence>
<evidence type="ECO:0000313" key="2">
    <source>
        <dbReference type="Proteomes" id="UP000001410"/>
    </source>
</evidence>
<proteinExistence type="predicted"/>
<accession>A0A0H2V8X5</accession>
<sequence>MTAESFQRCGGGIPLNQRRIGFFCQNRALDIRVIITLEIQQN</sequence>
<gene>
    <name evidence="1" type="ordered locus">c2676</name>
</gene>
<protein>
    <submittedName>
        <fullName evidence="1">Uncharacterized protein</fullName>
    </submittedName>
</protein>
<dbReference type="EMBL" id="AE014075">
    <property type="protein sequence ID" value="AAN81132.1"/>
    <property type="molecule type" value="Genomic_DNA"/>
</dbReference>
<name>A0A0H2V8X5_ECOL6</name>